<organism evidence="2 3">
    <name type="scientific">Dendrobium catenatum</name>
    <dbReference type="NCBI Taxonomy" id="906689"/>
    <lineage>
        <taxon>Eukaryota</taxon>
        <taxon>Viridiplantae</taxon>
        <taxon>Streptophyta</taxon>
        <taxon>Embryophyta</taxon>
        <taxon>Tracheophyta</taxon>
        <taxon>Spermatophyta</taxon>
        <taxon>Magnoliopsida</taxon>
        <taxon>Liliopsida</taxon>
        <taxon>Asparagales</taxon>
        <taxon>Orchidaceae</taxon>
        <taxon>Epidendroideae</taxon>
        <taxon>Malaxideae</taxon>
        <taxon>Dendrobiinae</taxon>
        <taxon>Dendrobium</taxon>
    </lineage>
</organism>
<reference evidence="2 3" key="1">
    <citation type="journal article" date="2016" name="Sci. Rep.">
        <title>The Dendrobium catenatum Lindl. genome sequence provides insights into polysaccharide synthase, floral development and adaptive evolution.</title>
        <authorList>
            <person name="Zhang G.Q."/>
            <person name="Xu Q."/>
            <person name="Bian C."/>
            <person name="Tsai W.C."/>
            <person name="Yeh C.M."/>
            <person name="Liu K.W."/>
            <person name="Yoshida K."/>
            <person name="Zhang L.S."/>
            <person name="Chang S.B."/>
            <person name="Chen F."/>
            <person name="Shi Y."/>
            <person name="Su Y.Y."/>
            <person name="Zhang Y.Q."/>
            <person name="Chen L.J."/>
            <person name="Yin Y."/>
            <person name="Lin M."/>
            <person name="Huang H."/>
            <person name="Deng H."/>
            <person name="Wang Z.W."/>
            <person name="Zhu S.L."/>
            <person name="Zhao X."/>
            <person name="Deng C."/>
            <person name="Niu S.C."/>
            <person name="Huang J."/>
            <person name="Wang M."/>
            <person name="Liu G.H."/>
            <person name="Yang H.J."/>
            <person name="Xiao X.J."/>
            <person name="Hsiao Y.Y."/>
            <person name="Wu W.L."/>
            <person name="Chen Y.Y."/>
            <person name="Mitsuda N."/>
            <person name="Ohme-Takagi M."/>
            <person name="Luo Y.B."/>
            <person name="Van de Peer Y."/>
            <person name="Liu Z.J."/>
        </authorList>
    </citation>
    <scope>NUCLEOTIDE SEQUENCE [LARGE SCALE GENOMIC DNA]</scope>
    <source>
        <tissue evidence="2">The whole plant</tissue>
    </source>
</reference>
<feature type="compositionally biased region" description="Pro residues" evidence="1">
    <location>
        <begin position="12"/>
        <end position="26"/>
    </location>
</feature>
<protein>
    <submittedName>
        <fullName evidence="2">Uncharacterized protein</fullName>
    </submittedName>
</protein>
<evidence type="ECO:0000313" key="2">
    <source>
        <dbReference type="EMBL" id="PKU83033.1"/>
    </source>
</evidence>
<evidence type="ECO:0000256" key="1">
    <source>
        <dbReference type="SAM" id="MobiDB-lite"/>
    </source>
</evidence>
<gene>
    <name evidence="2" type="ORF">MA16_Dca007704</name>
</gene>
<reference evidence="2 3" key="2">
    <citation type="journal article" date="2017" name="Nature">
        <title>The Apostasia genome and the evolution of orchids.</title>
        <authorList>
            <person name="Zhang G.Q."/>
            <person name="Liu K.W."/>
            <person name="Li Z."/>
            <person name="Lohaus R."/>
            <person name="Hsiao Y.Y."/>
            <person name="Niu S.C."/>
            <person name="Wang J.Y."/>
            <person name="Lin Y.C."/>
            <person name="Xu Q."/>
            <person name="Chen L.J."/>
            <person name="Yoshida K."/>
            <person name="Fujiwara S."/>
            <person name="Wang Z.W."/>
            <person name="Zhang Y.Q."/>
            <person name="Mitsuda N."/>
            <person name="Wang M."/>
            <person name="Liu G.H."/>
            <person name="Pecoraro L."/>
            <person name="Huang H.X."/>
            <person name="Xiao X.J."/>
            <person name="Lin M."/>
            <person name="Wu X.Y."/>
            <person name="Wu W.L."/>
            <person name="Chen Y.Y."/>
            <person name="Chang S.B."/>
            <person name="Sakamoto S."/>
            <person name="Ohme-Takagi M."/>
            <person name="Yagi M."/>
            <person name="Zeng S.J."/>
            <person name="Shen C.Y."/>
            <person name="Yeh C.M."/>
            <person name="Luo Y.B."/>
            <person name="Tsai W.C."/>
            <person name="Van de Peer Y."/>
            <person name="Liu Z.J."/>
        </authorList>
    </citation>
    <scope>NUCLEOTIDE SEQUENCE [LARGE SCALE GENOMIC DNA]</scope>
    <source>
        <tissue evidence="2">The whole plant</tissue>
    </source>
</reference>
<accession>A0A2I0X554</accession>
<dbReference type="Proteomes" id="UP000233837">
    <property type="component" value="Unassembled WGS sequence"/>
</dbReference>
<dbReference type="AlphaFoldDB" id="A0A2I0X554"/>
<name>A0A2I0X554_9ASPA</name>
<feature type="compositionally biased region" description="Basic and acidic residues" evidence="1">
    <location>
        <begin position="42"/>
        <end position="51"/>
    </location>
</feature>
<feature type="compositionally biased region" description="Low complexity" evidence="1">
    <location>
        <begin position="135"/>
        <end position="153"/>
    </location>
</feature>
<feature type="region of interest" description="Disordered" evidence="1">
    <location>
        <begin position="1"/>
        <end position="153"/>
    </location>
</feature>
<sequence>MVPTQVDALHAMPPPGMEPASQPEPIPNLNSPSGNTEAIDFFSHDDPDPYETRFVPAHSHSRDNTGKFSVAKSQQKPTWLQNPPPTTSSSPNKFAILQADDPPDIVEPSESSSSFPYQNLEEPPDRQKQPKSQNSKPPISKSAKKAQSSSKSK</sequence>
<dbReference type="EMBL" id="KZ502144">
    <property type="protein sequence ID" value="PKU83033.1"/>
    <property type="molecule type" value="Genomic_DNA"/>
</dbReference>
<evidence type="ECO:0000313" key="3">
    <source>
        <dbReference type="Proteomes" id="UP000233837"/>
    </source>
</evidence>
<proteinExistence type="predicted"/>
<keyword evidence="3" id="KW-1185">Reference proteome</keyword>
<feature type="compositionally biased region" description="Polar residues" evidence="1">
    <location>
        <begin position="71"/>
        <end position="81"/>
    </location>
</feature>